<keyword evidence="1" id="KW-0614">Plasmid</keyword>
<organism evidence="1 2">
    <name type="scientific">Streptomyces yaizuensis</name>
    <dbReference type="NCBI Taxonomy" id="2989713"/>
    <lineage>
        <taxon>Bacteria</taxon>
        <taxon>Bacillati</taxon>
        <taxon>Actinomycetota</taxon>
        <taxon>Actinomycetes</taxon>
        <taxon>Kitasatosporales</taxon>
        <taxon>Streptomycetaceae</taxon>
        <taxon>Streptomyces</taxon>
    </lineage>
</organism>
<name>A0AA86IXX3_9ACTN</name>
<evidence type="ECO:0000313" key="1">
    <source>
        <dbReference type="EMBL" id="BDT39560.1"/>
    </source>
</evidence>
<reference evidence="1 2" key="1">
    <citation type="submission" date="2022-10" db="EMBL/GenBank/DDBJ databases">
        <title>Draft genome sequence of Streptomyces sp. YSPA8.</title>
        <authorList>
            <person name="Moriuchi R."/>
            <person name="Dohra H."/>
            <person name="Yamamura H."/>
            <person name="Kodani S."/>
        </authorList>
    </citation>
    <scope>NUCLEOTIDE SEQUENCE [LARGE SCALE GENOMIC DNA]</scope>
    <source>
        <strain evidence="1 2">YSPA8</strain>
        <plasmid evidence="1 2">pYSPA8-1</plasmid>
    </source>
</reference>
<evidence type="ECO:0000313" key="2">
    <source>
        <dbReference type="Proteomes" id="UP001291653"/>
    </source>
</evidence>
<geneLocation type="plasmid" evidence="1 2">
    <name>pYSPA8-1</name>
</geneLocation>
<gene>
    <name evidence="1" type="ORF">SYYSPA8_37210</name>
</gene>
<dbReference type="AlphaFoldDB" id="A0AA86IXX3"/>
<sequence length="85" mass="8539">MTTPTLPLALSLFHGLPPSPLAPAPDADAPGCHYDERRQLAVLADGTPCVLSDDTSRPVTITTSGMAIGEVEGCDVLPAGGAGAL</sequence>
<dbReference type="EMBL" id="LC735414">
    <property type="protein sequence ID" value="BDT39560.1"/>
    <property type="molecule type" value="Genomic_DNA"/>
</dbReference>
<dbReference type="RefSeq" id="WP_323451919.1">
    <property type="nucleotide sequence ID" value="NZ_LC735414.1"/>
</dbReference>
<protein>
    <submittedName>
        <fullName evidence="1">Uncharacterized protein</fullName>
    </submittedName>
</protein>
<accession>A0AA86IXX3</accession>
<keyword evidence="2" id="KW-1185">Reference proteome</keyword>
<proteinExistence type="predicted"/>
<dbReference type="Proteomes" id="UP001291653">
    <property type="component" value="Plasmid pYSPA8-1"/>
</dbReference>